<dbReference type="PANTHER" id="PTHR36698:SF2">
    <property type="entry name" value="MCE_MLAD DOMAIN-CONTAINING PROTEIN"/>
    <property type="match status" value="1"/>
</dbReference>
<dbReference type="OrthoDB" id="9808689at2"/>
<proteinExistence type="predicted"/>
<name>A0A8E0KJ91_9CAUL</name>
<sequence>MERDAHYAAVGMVTVAIVAALAVFVIWLARFQFAEEYDLYDIVFYGPVRGLQEGGEVHFNGIRVGEVSDLALDPDQPDQVVARVRVDGGTPIRVSSRAQLEPQGITGLNYIQVTAGEAESALLKAQYDDDVVPVIQSQPSPIAELLQGGGTVLAEAVDALNRINRVLSDDNIRSFSTSLSNIEEVSTELEARRGMLREMEEALAGANRAMAEYEALGASARQLVEGDGARAIASIERAAAQAEAAMSTLNDTTEGLQGPVNDFATNGLPRFAIAIQSLEEAADSLERLVDEVRSSPRDFIGRPESIELEVEQ</sequence>
<evidence type="ECO:0000313" key="5">
    <source>
        <dbReference type="Proteomes" id="UP000016569"/>
    </source>
</evidence>
<feature type="transmembrane region" description="Helical" evidence="2">
    <location>
        <begin position="6"/>
        <end position="29"/>
    </location>
</feature>
<dbReference type="RefSeq" id="WP_021695946.1">
    <property type="nucleotide sequence ID" value="NZ_BATC01000001.1"/>
</dbReference>
<organism evidence="4 5">
    <name type="scientific">Brevundimonas abyssalis TAR-001</name>
    <dbReference type="NCBI Taxonomy" id="1391729"/>
    <lineage>
        <taxon>Bacteria</taxon>
        <taxon>Pseudomonadati</taxon>
        <taxon>Pseudomonadota</taxon>
        <taxon>Alphaproteobacteria</taxon>
        <taxon>Caulobacterales</taxon>
        <taxon>Caulobacteraceae</taxon>
        <taxon>Brevundimonas</taxon>
    </lineage>
</organism>
<keyword evidence="5" id="KW-1185">Reference proteome</keyword>
<accession>A0A8E0KJ91</accession>
<gene>
    <name evidence="4" type="ORF">MBEBAB_0100</name>
</gene>
<dbReference type="AlphaFoldDB" id="A0A8E0KJ91"/>
<comment type="caution">
    <text evidence="4">The sequence shown here is derived from an EMBL/GenBank/DDBJ whole genome shotgun (WGS) entry which is preliminary data.</text>
</comment>
<keyword evidence="1" id="KW-0175">Coiled coil</keyword>
<dbReference type="PANTHER" id="PTHR36698">
    <property type="entry name" value="BLL5892 PROTEIN"/>
    <property type="match status" value="1"/>
</dbReference>
<reference evidence="5" key="1">
    <citation type="journal article" date="2013" name="Genome Announc.">
        <title>Draft Genome Sequence of the Dimorphic Prosthecate Bacterium Brevundimonas abyssalis TAR-001T.</title>
        <authorList>
            <person name="Tsubouchi T."/>
            <person name="Nishi S."/>
            <person name="Usui K."/>
            <person name="Shimane Y."/>
            <person name="Takaki Y."/>
            <person name="Maruyama T."/>
            <person name="Hatada Y."/>
        </authorList>
    </citation>
    <scope>NUCLEOTIDE SEQUENCE [LARGE SCALE GENOMIC DNA]</scope>
    <source>
        <strain evidence="5">TAR-001</strain>
    </source>
</reference>
<protein>
    <submittedName>
        <fullName evidence="4">ABC transporter, periplasmic substrate-binding protein, putative</fullName>
    </submittedName>
</protein>
<keyword evidence="2" id="KW-1133">Transmembrane helix</keyword>
<evidence type="ECO:0000259" key="3">
    <source>
        <dbReference type="Pfam" id="PF02470"/>
    </source>
</evidence>
<keyword evidence="2" id="KW-0472">Membrane</keyword>
<dbReference type="InterPro" id="IPR003399">
    <property type="entry name" value="Mce/MlaD"/>
</dbReference>
<dbReference type="Proteomes" id="UP000016569">
    <property type="component" value="Unassembled WGS sequence"/>
</dbReference>
<evidence type="ECO:0000313" key="4">
    <source>
        <dbReference type="EMBL" id="GAD57850.1"/>
    </source>
</evidence>
<dbReference type="Pfam" id="PF02470">
    <property type="entry name" value="MlaD"/>
    <property type="match status" value="1"/>
</dbReference>
<evidence type="ECO:0000256" key="2">
    <source>
        <dbReference type="SAM" id="Phobius"/>
    </source>
</evidence>
<feature type="domain" description="Mce/MlaD" evidence="3">
    <location>
        <begin position="42"/>
        <end position="116"/>
    </location>
</feature>
<evidence type="ECO:0000256" key="1">
    <source>
        <dbReference type="SAM" id="Coils"/>
    </source>
</evidence>
<dbReference type="EMBL" id="BATC01000001">
    <property type="protein sequence ID" value="GAD57850.1"/>
    <property type="molecule type" value="Genomic_DNA"/>
</dbReference>
<keyword evidence="2" id="KW-0812">Transmembrane</keyword>
<feature type="coiled-coil region" evidence="1">
    <location>
        <begin position="182"/>
        <end position="295"/>
    </location>
</feature>